<feature type="active site" description="Proton acceptor" evidence="9">
    <location>
        <position position="8"/>
    </location>
</feature>
<evidence type="ECO:0000256" key="4">
    <source>
        <dbReference type="ARBA" id="ARBA00009667"/>
    </source>
</evidence>
<evidence type="ECO:0000313" key="14">
    <source>
        <dbReference type="Proteomes" id="UP000029714"/>
    </source>
</evidence>
<evidence type="ECO:0000256" key="2">
    <source>
        <dbReference type="ARBA" id="ARBA00004496"/>
    </source>
</evidence>
<accession>A0A347VMX3</accession>
<dbReference type="HAMAP" id="MF_01014">
    <property type="entry name" value="HisA"/>
    <property type="match status" value="1"/>
</dbReference>
<reference evidence="13 14" key="2">
    <citation type="journal article" date="2016" name="Infect. Immun.">
        <title>Helicobacter saguini, a Novel Helicobacter Isolated from Cotton-Top Tamarins with Ulcerative Colitis, Has Proinflammatory Properties and Induces Typhlocolitis and Dysplasia in Gnotobiotic IL-10-/- Mice.</title>
        <authorList>
            <person name="Shen Z."/>
            <person name="Mannion A."/>
            <person name="Whary M.T."/>
            <person name="Muthupalani S."/>
            <person name="Sheh A."/>
            <person name="Feng Y."/>
            <person name="Gong G."/>
            <person name="Vandamme P."/>
            <person name="Holcombe H.R."/>
            <person name="Paster B.J."/>
            <person name="Fox J.G."/>
        </authorList>
    </citation>
    <scope>NUCLEOTIDE SEQUENCE [LARGE SCALE GENOMIC DNA]</scope>
    <source>
        <strain evidence="13 14">MIT 97-6194</strain>
    </source>
</reference>
<dbReference type="InterPro" id="IPR006063">
    <property type="entry name" value="HisA_bact_arch"/>
</dbReference>
<reference evidence="12 15" key="4">
    <citation type="submission" date="2019-12" db="EMBL/GenBank/DDBJ databases">
        <title>Multi-Generational Helicobacter saguini Isolates.</title>
        <authorList>
            <person name="Mannion A."/>
            <person name="Shen Z."/>
            <person name="Fox J.G."/>
        </authorList>
    </citation>
    <scope>NUCLEOTIDE SEQUENCE [LARGE SCALE GENOMIC DNA]</scope>
    <source>
        <strain evidence="12">16-048</strain>
        <strain evidence="15">16-048 (F4)</strain>
    </source>
</reference>
<gene>
    <name evidence="9 13" type="primary">hisA</name>
    <name evidence="12" type="ORF">DCO61_06685</name>
    <name evidence="13" type="ORF">LS64_001370</name>
</gene>
<feature type="active site" description="Proton donor" evidence="9">
    <location>
        <position position="126"/>
    </location>
</feature>
<comment type="subcellular location">
    <subcellularLocation>
        <location evidence="2 9 11">Cytoplasm</location>
    </subcellularLocation>
</comment>
<organism evidence="13 14">
    <name type="scientific">Helicobacter saguini</name>
    <dbReference type="NCBI Taxonomy" id="1548018"/>
    <lineage>
        <taxon>Bacteria</taxon>
        <taxon>Pseudomonadati</taxon>
        <taxon>Campylobacterota</taxon>
        <taxon>Epsilonproteobacteria</taxon>
        <taxon>Campylobacterales</taxon>
        <taxon>Helicobacteraceae</taxon>
        <taxon>Helicobacter</taxon>
    </lineage>
</organism>
<dbReference type="PANTHER" id="PTHR43090:SF2">
    <property type="entry name" value="1-(5-PHOSPHORIBOSYL)-5-[(5-PHOSPHORIBOSYLAMINO)METHYLIDENEAMINO] IMIDAZOLE-4-CARBOXAMIDE ISOMERASE"/>
    <property type="match status" value="1"/>
</dbReference>
<evidence type="ECO:0000313" key="15">
    <source>
        <dbReference type="Proteomes" id="UP000477070"/>
    </source>
</evidence>
<keyword evidence="5 9" id="KW-0963">Cytoplasm</keyword>
<evidence type="ECO:0000313" key="13">
    <source>
        <dbReference type="EMBL" id="TLD95538.1"/>
    </source>
</evidence>
<sequence>MEKFLAIDLLDSKAVRLTKGEKESAKVYGDALDFAKYFESCGAKWLHIVDLNGAFDGSPKNLDTIESIRNVTKLHVQVGGGIRDENTIKKYINIGVNRVILGSIAIKNPQFCKEMAKIYPLAISIDSKDGKVATHGWVNVSEIAADSFAESFKDSEIEAIICTDINKDGLLGGINWELTQEIATKSNKFTIASGGFNGLSDLQKGEKYSKIGGVIIGRAFYENAIDLKKVNF</sequence>
<comment type="caution">
    <text evidence="13">The sequence shown here is derived from an EMBL/GenBank/DDBJ whole genome shotgun (WGS) entry which is preliminary data.</text>
</comment>
<dbReference type="NCBIfam" id="TIGR00007">
    <property type="entry name" value="1-(5-phosphoribosyl)-5-[(5-phosphoribosylamino)methylideneamino]imidazole-4-carboxamide isomerase"/>
    <property type="match status" value="1"/>
</dbReference>
<dbReference type="Pfam" id="PF00977">
    <property type="entry name" value="His_biosynth"/>
    <property type="match status" value="1"/>
</dbReference>
<keyword evidence="6 9" id="KW-0028">Amino-acid biosynthesis</keyword>
<evidence type="ECO:0000256" key="9">
    <source>
        <dbReference type="HAMAP-Rule" id="MF_01014"/>
    </source>
</evidence>
<comment type="pathway">
    <text evidence="3 9 11">Amino-acid biosynthesis; L-histidine biosynthesis; L-histidine from 5-phospho-alpha-D-ribose 1-diphosphate: step 4/9.</text>
</comment>
<dbReference type="STRING" id="1548018.LS64_04645"/>
<evidence type="ECO:0000256" key="6">
    <source>
        <dbReference type="ARBA" id="ARBA00022605"/>
    </source>
</evidence>
<dbReference type="Proteomes" id="UP000477070">
    <property type="component" value="Unassembled WGS sequence"/>
</dbReference>
<dbReference type="EC" id="5.3.1.16" evidence="9 11"/>
<dbReference type="AlphaFoldDB" id="A0A347VMX3"/>
<proteinExistence type="inferred from homology"/>
<dbReference type="FunFam" id="3.20.20.70:FF:000009">
    <property type="entry name" value="1-(5-phosphoribosyl)-5-[(5-phosphoribosylamino)methylideneamino] imidazole-4-carboxamide isomerase"/>
    <property type="match status" value="1"/>
</dbReference>
<evidence type="ECO:0000256" key="10">
    <source>
        <dbReference type="RuleBase" id="RU003657"/>
    </source>
</evidence>
<dbReference type="EMBL" id="JRMP02000002">
    <property type="protein sequence ID" value="TLD95538.1"/>
    <property type="molecule type" value="Genomic_DNA"/>
</dbReference>
<dbReference type="Proteomes" id="UP000029714">
    <property type="component" value="Unassembled WGS sequence"/>
</dbReference>
<dbReference type="InterPro" id="IPR044524">
    <property type="entry name" value="Isoase_HisA-like"/>
</dbReference>
<comment type="similarity">
    <text evidence="4 9 10">Belongs to the HisA/HisF family.</text>
</comment>
<dbReference type="GO" id="GO:0003949">
    <property type="term" value="F:1-(5-phosphoribosyl)-5-[(5-phosphoribosylamino)methylideneamino]imidazole-4-carboxamide isomerase activity"/>
    <property type="evidence" value="ECO:0007669"/>
    <property type="project" value="UniProtKB-UniRule"/>
</dbReference>
<evidence type="ECO:0000313" key="12">
    <source>
        <dbReference type="EMBL" id="MWV69688.1"/>
    </source>
</evidence>
<evidence type="ECO:0000256" key="1">
    <source>
        <dbReference type="ARBA" id="ARBA00000901"/>
    </source>
</evidence>
<reference evidence="13 14" key="1">
    <citation type="journal article" date="2014" name="Genome Announc.">
        <title>Draft genome sequences of eight enterohepatic helicobacter species isolated from both laboratory and wild rodents.</title>
        <authorList>
            <person name="Sheh A."/>
            <person name="Shen Z."/>
            <person name="Fox J.G."/>
        </authorList>
    </citation>
    <scope>NUCLEOTIDE SEQUENCE [LARGE SCALE GENOMIC DNA]</scope>
    <source>
        <strain evidence="13 14">MIT 97-6194</strain>
    </source>
</reference>
<comment type="catalytic activity">
    <reaction evidence="1 9 11">
        <text>1-(5-phospho-beta-D-ribosyl)-5-[(5-phospho-beta-D-ribosylamino)methylideneamino]imidazole-4-carboxamide = 5-[(5-phospho-1-deoxy-D-ribulos-1-ylimino)methylamino]-1-(5-phospho-beta-D-ribosyl)imidazole-4-carboxamide</text>
        <dbReference type="Rhea" id="RHEA:15469"/>
        <dbReference type="ChEBI" id="CHEBI:58435"/>
        <dbReference type="ChEBI" id="CHEBI:58525"/>
        <dbReference type="EC" id="5.3.1.16"/>
    </reaction>
</comment>
<protein>
    <recommendedName>
        <fullName evidence="9 11">1-(5-phosphoribosyl)-5-[(5-phosphoribosylamino)methylideneamino] imidazole-4-carboxamide isomerase</fullName>
        <ecNumber evidence="9 11">5.3.1.16</ecNumber>
    </recommendedName>
    <alternativeName>
        <fullName evidence="9">Phosphoribosylformimino-5-aminoimidazole carboxamide ribotide isomerase</fullName>
    </alternativeName>
</protein>
<dbReference type="SUPFAM" id="SSF51366">
    <property type="entry name" value="Ribulose-phoshate binding barrel"/>
    <property type="match status" value="1"/>
</dbReference>
<dbReference type="PANTHER" id="PTHR43090">
    <property type="entry name" value="1-(5-PHOSPHORIBOSYL)-5-[(5-PHOSPHORIBOSYLAMINO)METHYLIDENEAMINO] IMIDAZOLE-4-CARBOXAMIDE ISOMERASE"/>
    <property type="match status" value="1"/>
</dbReference>
<keyword evidence="8 9" id="KW-0413">Isomerase</keyword>
<evidence type="ECO:0000256" key="5">
    <source>
        <dbReference type="ARBA" id="ARBA00022490"/>
    </source>
</evidence>
<dbReference type="CDD" id="cd04732">
    <property type="entry name" value="HisA"/>
    <property type="match status" value="1"/>
</dbReference>
<reference evidence="13" key="3">
    <citation type="submission" date="2018-04" db="EMBL/GenBank/DDBJ databases">
        <authorList>
            <person name="Sheh A."/>
            <person name="Shen Z."/>
            <person name="Mannion A.J."/>
            <person name="Fox J.G."/>
        </authorList>
    </citation>
    <scope>NUCLEOTIDE SEQUENCE</scope>
    <source>
        <strain evidence="13">MIT 97-6194</strain>
    </source>
</reference>
<dbReference type="GO" id="GO:0000105">
    <property type="term" value="P:L-histidine biosynthetic process"/>
    <property type="evidence" value="ECO:0007669"/>
    <property type="project" value="UniProtKB-UniRule"/>
</dbReference>
<dbReference type="InterPro" id="IPR006062">
    <property type="entry name" value="His_biosynth"/>
</dbReference>
<evidence type="ECO:0000256" key="7">
    <source>
        <dbReference type="ARBA" id="ARBA00023102"/>
    </source>
</evidence>
<dbReference type="InterPro" id="IPR023016">
    <property type="entry name" value="HisA/PriA"/>
</dbReference>
<dbReference type="InterPro" id="IPR011060">
    <property type="entry name" value="RibuloseP-bd_barrel"/>
</dbReference>
<dbReference type="GO" id="GO:0000162">
    <property type="term" value="P:L-tryptophan biosynthetic process"/>
    <property type="evidence" value="ECO:0007669"/>
    <property type="project" value="TreeGrafter"/>
</dbReference>
<keyword evidence="7 9" id="KW-0368">Histidine biosynthesis</keyword>
<dbReference type="Gene3D" id="3.20.20.70">
    <property type="entry name" value="Aldolase class I"/>
    <property type="match status" value="1"/>
</dbReference>
<keyword evidence="14" id="KW-1185">Reference proteome</keyword>
<evidence type="ECO:0000256" key="3">
    <source>
        <dbReference type="ARBA" id="ARBA00005133"/>
    </source>
</evidence>
<dbReference type="EMBL" id="QBIU01000001">
    <property type="protein sequence ID" value="MWV69688.1"/>
    <property type="molecule type" value="Genomic_DNA"/>
</dbReference>
<dbReference type="RefSeq" id="WP_034571152.1">
    <property type="nucleotide sequence ID" value="NZ_JRMP02000002.1"/>
</dbReference>
<name>A0A347VMX3_9HELI</name>
<dbReference type="OrthoDB" id="9807749at2"/>
<dbReference type="GO" id="GO:0005737">
    <property type="term" value="C:cytoplasm"/>
    <property type="evidence" value="ECO:0007669"/>
    <property type="project" value="UniProtKB-SubCell"/>
</dbReference>
<dbReference type="UniPathway" id="UPA00031">
    <property type="reaction ID" value="UER00009"/>
</dbReference>
<evidence type="ECO:0000256" key="11">
    <source>
        <dbReference type="RuleBase" id="RU003658"/>
    </source>
</evidence>
<evidence type="ECO:0000256" key="8">
    <source>
        <dbReference type="ARBA" id="ARBA00023235"/>
    </source>
</evidence>
<dbReference type="InterPro" id="IPR013785">
    <property type="entry name" value="Aldolase_TIM"/>
</dbReference>